<dbReference type="KEGG" id="pluf:LFWB_1670"/>
<dbReference type="EMBL" id="CP054393">
    <property type="protein sequence ID" value="QTX02737.1"/>
    <property type="molecule type" value="Genomic_DNA"/>
</dbReference>
<reference evidence="3" key="1">
    <citation type="submission" date="2020-06" db="EMBL/GenBank/DDBJ databases">
        <title>Complete genome sequence of Candidatus Phytoplasma luffae NCHU2019.</title>
        <authorList>
            <person name="Cho S.-T."/>
            <person name="Tan C.-M."/>
            <person name="Li J.-R."/>
            <person name="Chien Y.-Y."/>
            <person name="Chiu Y.-C."/>
            <person name="Yang J.-Y."/>
            <person name="Kuo C.-H."/>
        </authorList>
    </citation>
    <scope>NUCLEOTIDE SEQUENCE</scope>
    <source>
        <strain evidence="3">NCHU2019</strain>
    </source>
</reference>
<accession>A0A975ILS7</accession>
<name>A0A975ILS7_LOWBP</name>
<dbReference type="Proteomes" id="UP000672038">
    <property type="component" value="Chromosome"/>
</dbReference>
<evidence type="ECO:0000313" key="4">
    <source>
        <dbReference type="Proteomes" id="UP000672038"/>
    </source>
</evidence>
<sequence>MFKFLDIFKYIHYFIIMIVALPTIYMVSKFLISYFTNKKATTKPTTRNTKTTKKTKAKSSANALTHQLIQTSSNTAVSSLS</sequence>
<feature type="region of interest" description="Disordered" evidence="1">
    <location>
        <begin position="42"/>
        <end position="62"/>
    </location>
</feature>
<evidence type="ECO:0000313" key="3">
    <source>
        <dbReference type="EMBL" id="QTX02737.1"/>
    </source>
</evidence>
<dbReference type="AlphaFoldDB" id="A0A975ILS7"/>
<evidence type="ECO:0000256" key="2">
    <source>
        <dbReference type="SAM" id="Phobius"/>
    </source>
</evidence>
<feature type="transmembrane region" description="Helical" evidence="2">
    <location>
        <begin position="12"/>
        <end position="32"/>
    </location>
</feature>
<keyword evidence="2" id="KW-0812">Transmembrane</keyword>
<keyword evidence="2" id="KW-0472">Membrane</keyword>
<gene>
    <name evidence="3" type="ORF">LFWB_1670</name>
</gene>
<evidence type="ECO:0000256" key="1">
    <source>
        <dbReference type="SAM" id="MobiDB-lite"/>
    </source>
</evidence>
<protein>
    <submittedName>
        <fullName evidence="3">Uncharacterized protein</fullName>
    </submittedName>
</protein>
<organism evidence="3 4">
    <name type="scientific">Loofah witches'-broom phytoplasma</name>
    <dbReference type="NCBI Taxonomy" id="35773"/>
    <lineage>
        <taxon>Bacteria</taxon>
        <taxon>Bacillati</taxon>
        <taxon>Mycoplasmatota</taxon>
        <taxon>Mollicutes</taxon>
        <taxon>Acholeplasmatales</taxon>
        <taxon>Acholeplasmataceae</taxon>
        <taxon>Candidatus Phytoplasma</taxon>
        <taxon>16SrVIII (Loofah witches'-broom group)</taxon>
    </lineage>
</organism>
<proteinExistence type="predicted"/>
<keyword evidence="4" id="KW-1185">Reference proteome</keyword>
<keyword evidence="2" id="KW-1133">Transmembrane helix</keyword>